<dbReference type="Pfam" id="PF20246">
    <property type="entry name" value="DUF6601"/>
    <property type="match status" value="1"/>
</dbReference>
<dbReference type="AlphaFoldDB" id="A0AAN7AJ39"/>
<evidence type="ECO:0000313" key="3">
    <source>
        <dbReference type="Proteomes" id="UP001302126"/>
    </source>
</evidence>
<gene>
    <name evidence="2" type="ORF">QBC35DRAFT_514361</name>
</gene>
<sequence>MIEPNFIDLTLDVRDSRGVLFAARYLCLSILGCFCNEAPMCVSNWWVCGACRALAGVPAAAKPHQPHQCGGANTFAPFTRLAIEFNKQLEYVVVNREAGKEVADIRAKDPKKQYLPGQPRIRLGQDSTKPHVDSEEGYLPGYLSRYHLTKDLDELLPWMRYVFVQTPTYDHITPIHHQKARSRKILVDEEPGLHLVWYYDSIFIKPIPAYFYSQAFWEYLKNHLAPVYKASLGFMRSYYYLIRFELDFDEAIALKLIPKKDDGSHPTYEEWCEFIMPFSLVGDNYVNRRYHYGELRMTRVNRLAFTKGQLAYFHILPQWGSFLSHILAPLITAFAVCSVILNSMQVTLAAIEVAHETNYDIPAGGWHNFIDVSLYFPVVVNLLIAFVLGASMLGLTWMGCKDLLRGNTLRERKRKGEQNIGRRTHGIIW</sequence>
<evidence type="ECO:0000313" key="2">
    <source>
        <dbReference type="EMBL" id="KAK4189068.1"/>
    </source>
</evidence>
<comment type="caution">
    <text evidence="2">The sequence shown here is derived from an EMBL/GenBank/DDBJ whole genome shotgun (WGS) entry which is preliminary data.</text>
</comment>
<reference evidence="2" key="2">
    <citation type="submission" date="2023-05" db="EMBL/GenBank/DDBJ databases">
        <authorList>
            <consortium name="Lawrence Berkeley National Laboratory"/>
            <person name="Steindorff A."/>
            <person name="Hensen N."/>
            <person name="Bonometti L."/>
            <person name="Westerberg I."/>
            <person name="Brannstrom I.O."/>
            <person name="Guillou S."/>
            <person name="Cros-Aarteil S."/>
            <person name="Calhoun S."/>
            <person name="Haridas S."/>
            <person name="Kuo A."/>
            <person name="Mondo S."/>
            <person name="Pangilinan J."/>
            <person name="Riley R."/>
            <person name="Labutti K."/>
            <person name="Andreopoulos B."/>
            <person name="Lipzen A."/>
            <person name="Chen C."/>
            <person name="Yanf M."/>
            <person name="Daum C."/>
            <person name="Ng V."/>
            <person name="Clum A."/>
            <person name="Ohm R."/>
            <person name="Martin F."/>
            <person name="Silar P."/>
            <person name="Natvig D."/>
            <person name="Lalanne C."/>
            <person name="Gautier V."/>
            <person name="Ament-Velasquez S.L."/>
            <person name="Kruys A."/>
            <person name="Hutchinson M.I."/>
            <person name="Powell A.J."/>
            <person name="Barry K."/>
            <person name="Miller A.N."/>
            <person name="Grigoriev I.V."/>
            <person name="Debuchy R."/>
            <person name="Gladieux P."/>
            <person name="Thoren M.H."/>
            <person name="Johannesson H."/>
        </authorList>
    </citation>
    <scope>NUCLEOTIDE SEQUENCE</scope>
    <source>
        <strain evidence="2">PSN309</strain>
    </source>
</reference>
<proteinExistence type="predicted"/>
<keyword evidence="3" id="KW-1185">Reference proteome</keyword>
<dbReference type="PANTHER" id="PTHR34414">
    <property type="entry name" value="HET DOMAIN-CONTAINING PROTEIN-RELATED"/>
    <property type="match status" value="1"/>
</dbReference>
<accession>A0AAN7AJ39</accession>
<dbReference type="EMBL" id="MU864380">
    <property type="protein sequence ID" value="KAK4189068.1"/>
    <property type="molecule type" value="Genomic_DNA"/>
</dbReference>
<dbReference type="InterPro" id="IPR046536">
    <property type="entry name" value="DUF6601"/>
</dbReference>
<organism evidence="2 3">
    <name type="scientific">Podospora australis</name>
    <dbReference type="NCBI Taxonomy" id="1536484"/>
    <lineage>
        <taxon>Eukaryota</taxon>
        <taxon>Fungi</taxon>
        <taxon>Dikarya</taxon>
        <taxon>Ascomycota</taxon>
        <taxon>Pezizomycotina</taxon>
        <taxon>Sordariomycetes</taxon>
        <taxon>Sordariomycetidae</taxon>
        <taxon>Sordariales</taxon>
        <taxon>Podosporaceae</taxon>
        <taxon>Podospora</taxon>
    </lineage>
</organism>
<keyword evidence="1" id="KW-1133">Transmembrane helix</keyword>
<feature type="transmembrane region" description="Helical" evidence="1">
    <location>
        <begin position="374"/>
        <end position="400"/>
    </location>
</feature>
<keyword evidence="1" id="KW-0472">Membrane</keyword>
<reference evidence="2" key="1">
    <citation type="journal article" date="2023" name="Mol. Phylogenet. Evol.">
        <title>Genome-scale phylogeny and comparative genomics of the fungal order Sordariales.</title>
        <authorList>
            <person name="Hensen N."/>
            <person name="Bonometti L."/>
            <person name="Westerberg I."/>
            <person name="Brannstrom I.O."/>
            <person name="Guillou S."/>
            <person name="Cros-Aarteil S."/>
            <person name="Calhoun S."/>
            <person name="Haridas S."/>
            <person name="Kuo A."/>
            <person name="Mondo S."/>
            <person name="Pangilinan J."/>
            <person name="Riley R."/>
            <person name="LaButti K."/>
            <person name="Andreopoulos B."/>
            <person name="Lipzen A."/>
            <person name="Chen C."/>
            <person name="Yan M."/>
            <person name="Daum C."/>
            <person name="Ng V."/>
            <person name="Clum A."/>
            <person name="Steindorff A."/>
            <person name="Ohm R.A."/>
            <person name="Martin F."/>
            <person name="Silar P."/>
            <person name="Natvig D.O."/>
            <person name="Lalanne C."/>
            <person name="Gautier V."/>
            <person name="Ament-Velasquez S.L."/>
            <person name="Kruys A."/>
            <person name="Hutchinson M.I."/>
            <person name="Powell A.J."/>
            <person name="Barry K."/>
            <person name="Miller A.N."/>
            <person name="Grigoriev I.V."/>
            <person name="Debuchy R."/>
            <person name="Gladieux P."/>
            <person name="Hiltunen Thoren M."/>
            <person name="Johannesson H."/>
        </authorList>
    </citation>
    <scope>NUCLEOTIDE SEQUENCE</scope>
    <source>
        <strain evidence="2">PSN309</strain>
    </source>
</reference>
<evidence type="ECO:0000256" key="1">
    <source>
        <dbReference type="SAM" id="Phobius"/>
    </source>
</evidence>
<name>A0AAN7AJ39_9PEZI</name>
<feature type="transmembrane region" description="Helical" evidence="1">
    <location>
        <begin position="322"/>
        <end position="341"/>
    </location>
</feature>
<keyword evidence="1" id="KW-0812">Transmembrane</keyword>
<dbReference type="PANTHER" id="PTHR34414:SF1">
    <property type="entry name" value="SUBTILISIN-LIKE SERINE PROTEASE"/>
    <property type="match status" value="1"/>
</dbReference>
<dbReference type="Proteomes" id="UP001302126">
    <property type="component" value="Unassembled WGS sequence"/>
</dbReference>
<protein>
    <submittedName>
        <fullName evidence="2">Uncharacterized protein</fullName>
    </submittedName>
</protein>